<dbReference type="Proteomes" id="UP000460290">
    <property type="component" value="Unassembled WGS sequence"/>
</dbReference>
<keyword evidence="2" id="KW-0812">Transmembrane</keyword>
<evidence type="ECO:0000313" key="3">
    <source>
        <dbReference type="EMBL" id="MXO83912.1"/>
    </source>
</evidence>
<keyword evidence="2" id="KW-0472">Membrane</keyword>
<proteinExistence type="predicted"/>
<evidence type="ECO:0000313" key="4">
    <source>
        <dbReference type="Proteomes" id="UP000460290"/>
    </source>
</evidence>
<dbReference type="AlphaFoldDB" id="A0A844Z9C2"/>
<organism evidence="3 4">
    <name type="scientific">Pontixanthobacter aestiaquae</name>
    <dbReference type="NCBI Taxonomy" id="1509367"/>
    <lineage>
        <taxon>Bacteria</taxon>
        <taxon>Pseudomonadati</taxon>
        <taxon>Pseudomonadota</taxon>
        <taxon>Alphaproteobacteria</taxon>
        <taxon>Sphingomonadales</taxon>
        <taxon>Erythrobacteraceae</taxon>
        <taxon>Pontixanthobacter</taxon>
    </lineage>
</organism>
<sequence>MSREKQIEISWSAVLWILAGLFLIVGMLSFRQLDKSVRDLEEKRESLESQVAALSYERDQMVSSQILLLANSGALADQLEVQMPLLENGCIPDYRIRCGFWKELTSLYLKLRDTIEGRITAASLDDFEELESEYNEVLSLSESIAWRGEGEKDRWRGIALEGIAYARLRQENDDAALSMIEEAEALYPNSGIINSTSLKIRCANGASPTEISRKYRQFVEGLAVDVESQTASSKVSSANFNRNLFLSDPEIEQYCGAIDSK</sequence>
<feature type="transmembrane region" description="Helical" evidence="2">
    <location>
        <begin position="12"/>
        <end position="30"/>
    </location>
</feature>
<gene>
    <name evidence="3" type="ORF">GRI35_11105</name>
</gene>
<keyword evidence="4" id="KW-1185">Reference proteome</keyword>
<accession>A0A844Z9C2</accession>
<comment type="caution">
    <text evidence="3">The sequence shown here is derived from an EMBL/GenBank/DDBJ whole genome shotgun (WGS) entry which is preliminary data.</text>
</comment>
<feature type="coiled-coil region" evidence="1">
    <location>
        <begin position="30"/>
        <end position="57"/>
    </location>
</feature>
<reference evidence="3 4" key="1">
    <citation type="submission" date="2019-12" db="EMBL/GenBank/DDBJ databases">
        <title>Genomic-based taxomic classification of the family Erythrobacteraceae.</title>
        <authorList>
            <person name="Xu L."/>
        </authorList>
    </citation>
    <scope>NUCLEOTIDE SEQUENCE [LARGE SCALE GENOMIC DNA]</scope>
    <source>
        <strain evidence="3 4">KCTC 42006</strain>
    </source>
</reference>
<evidence type="ECO:0000256" key="1">
    <source>
        <dbReference type="SAM" id="Coils"/>
    </source>
</evidence>
<dbReference type="RefSeq" id="WP_160614214.1">
    <property type="nucleotide sequence ID" value="NZ_JAUFQM010000001.1"/>
</dbReference>
<evidence type="ECO:0000256" key="2">
    <source>
        <dbReference type="SAM" id="Phobius"/>
    </source>
</evidence>
<dbReference type="EMBL" id="WTYZ01000001">
    <property type="protein sequence ID" value="MXO83912.1"/>
    <property type="molecule type" value="Genomic_DNA"/>
</dbReference>
<keyword evidence="2" id="KW-1133">Transmembrane helix</keyword>
<name>A0A844Z9C2_9SPHN</name>
<protein>
    <submittedName>
        <fullName evidence="3">Uncharacterized protein</fullName>
    </submittedName>
</protein>
<keyword evidence="1" id="KW-0175">Coiled coil</keyword>